<dbReference type="EMBL" id="JACHIL010000003">
    <property type="protein sequence ID" value="MBB5091329.1"/>
    <property type="molecule type" value="Genomic_DNA"/>
</dbReference>
<organism evidence="1 2">
    <name type="scientific">Pseudochrobactrum saccharolyticum</name>
    <dbReference type="NCBI Taxonomy" id="354352"/>
    <lineage>
        <taxon>Bacteria</taxon>
        <taxon>Pseudomonadati</taxon>
        <taxon>Pseudomonadota</taxon>
        <taxon>Alphaproteobacteria</taxon>
        <taxon>Hyphomicrobiales</taxon>
        <taxon>Brucellaceae</taxon>
        <taxon>Pseudochrobactrum</taxon>
    </lineage>
</organism>
<reference evidence="1 2" key="1">
    <citation type="submission" date="2020-08" db="EMBL/GenBank/DDBJ databases">
        <title>Genomic Encyclopedia of Type Strains, Phase IV (KMG-IV): sequencing the most valuable type-strain genomes for metagenomic binning, comparative biology and taxonomic classification.</title>
        <authorList>
            <person name="Goeker M."/>
        </authorList>
    </citation>
    <scope>NUCLEOTIDE SEQUENCE [LARGE SCALE GENOMIC DNA]</scope>
    <source>
        <strain evidence="1 2">DSM 25620</strain>
    </source>
</reference>
<dbReference type="AlphaFoldDB" id="A0A7W8AK59"/>
<proteinExistence type="predicted"/>
<keyword evidence="2" id="KW-1185">Reference proteome</keyword>
<accession>A0A7W8AK59</accession>
<gene>
    <name evidence="1" type="ORF">HNQ68_001870</name>
</gene>
<dbReference type="Proteomes" id="UP000531231">
    <property type="component" value="Unassembled WGS sequence"/>
</dbReference>
<sequence length="119" mass="13463">MENTIILSTEQHFNLRQEDQYCDLWIVDSPENLSVADRLRADISVRSVTTFRDRGDAATNIIMVLPTVLEHHPDCIKIIVRGLASEVHDKVIKGKPELSQIASQQDMLVLKLTNNTPDI</sequence>
<evidence type="ECO:0000313" key="1">
    <source>
        <dbReference type="EMBL" id="MBB5091329.1"/>
    </source>
</evidence>
<name>A0A7W8AK59_9HYPH</name>
<evidence type="ECO:0000313" key="2">
    <source>
        <dbReference type="Proteomes" id="UP000531231"/>
    </source>
</evidence>
<protein>
    <submittedName>
        <fullName evidence="1">Uncharacterized protein</fullName>
    </submittedName>
</protein>
<comment type="caution">
    <text evidence="1">The sequence shown here is derived from an EMBL/GenBank/DDBJ whole genome shotgun (WGS) entry which is preliminary data.</text>
</comment>
<dbReference type="RefSeq" id="WP_151159428.1">
    <property type="nucleotide sequence ID" value="NZ_JACHIL010000003.1"/>
</dbReference>